<dbReference type="OrthoDB" id="3251871at2759"/>
<dbReference type="Proteomes" id="UP000308652">
    <property type="component" value="Unassembled WGS sequence"/>
</dbReference>
<feature type="compositionally biased region" description="Basic and acidic residues" evidence="1">
    <location>
        <begin position="343"/>
        <end position="353"/>
    </location>
</feature>
<keyword evidence="4" id="KW-1185">Reference proteome</keyword>
<feature type="transmembrane region" description="Helical" evidence="2">
    <location>
        <begin position="59"/>
        <end position="78"/>
    </location>
</feature>
<evidence type="ECO:0000256" key="1">
    <source>
        <dbReference type="SAM" id="MobiDB-lite"/>
    </source>
</evidence>
<accession>A0A5C3LV96</accession>
<evidence type="ECO:0000313" key="4">
    <source>
        <dbReference type="Proteomes" id="UP000308652"/>
    </source>
</evidence>
<protein>
    <submittedName>
        <fullName evidence="3">Uncharacterized protein</fullName>
    </submittedName>
</protein>
<keyword evidence="2" id="KW-0812">Transmembrane</keyword>
<reference evidence="3 4" key="1">
    <citation type="journal article" date="2019" name="Nat. Ecol. Evol.">
        <title>Megaphylogeny resolves global patterns of mushroom evolution.</title>
        <authorList>
            <person name="Varga T."/>
            <person name="Krizsan K."/>
            <person name="Foldi C."/>
            <person name="Dima B."/>
            <person name="Sanchez-Garcia M."/>
            <person name="Sanchez-Ramirez S."/>
            <person name="Szollosi G.J."/>
            <person name="Szarkandi J.G."/>
            <person name="Papp V."/>
            <person name="Albert L."/>
            <person name="Andreopoulos W."/>
            <person name="Angelini C."/>
            <person name="Antonin V."/>
            <person name="Barry K.W."/>
            <person name="Bougher N.L."/>
            <person name="Buchanan P."/>
            <person name="Buyck B."/>
            <person name="Bense V."/>
            <person name="Catcheside P."/>
            <person name="Chovatia M."/>
            <person name="Cooper J."/>
            <person name="Damon W."/>
            <person name="Desjardin D."/>
            <person name="Finy P."/>
            <person name="Geml J."/>
            <person name="Haridas S."/>
            <person name="Hughes K."/>
            <person name="Justo A."/>
            <person name="Karasinski D."/>
            <person name="Kautmanova I."/>
            <person name="Kiss B."/>
            <person name="Kocsube S."/>
            <person name="Kotiranta H."/>
            <person name="LaButti K.M."/>
            <person name="Lechner B.E."/>
            <person name="Liimatainen K."/>
            <person name="Lipzen A."/>
            <person name="Lukacs Z."/>
            <person name="Mihaltcheva S."/>
            <person name="Morgado L.N."/>
            <person name="Niskanen T."/>
            <person name="Noordeloos M.E."/>
            <person name="Ohm R.A."/>
            <person name="Ortiz-Santana B."/>
            <person name="Ovrebo C."/>
            <person name="Racz N."/>
            <person name="Riley R."/>
            <person name="Savchenko A."/>
            <person name="Shiryaev A."/>
            <person name="Soop K."/>
            <person name="Spirin V."/>
            <person name="Szebenyi C."/>
            <person name="Tomsovsky M."/>
            <person name="Tulloss R.E."/>
            <person name="Uehling J."/>
            <person name="Grigoriev I.V."/>
            <person name="Vagvolgyi C."/>
            <person name="Papp T."/>
            <person name="Martin F.M."/>
            <person name="Miettinen O."/>
            <person name="Hibbett D.S."/>
            <person name="Nagy L.G."/>
        </authorList>
    </citation>
    <scope>NUCLEOTIDE SEQUENCE [LARGE SCALE GENOMIC DNA]</scope>
    <source>
        <strain evidence="3 4">CBS 166.37</strain>
    </source>
</reference>
<dbReference type="STRING" id="68775.A0A5C3LV96"/>
<name>A0A5C3LV96_9AGAR</name>
<feature type="region of interest" description="Disordered" evidence="1">
    <location>
        <begin position="331"/>
        <end position="353"/>
    </location>
</feature>
<feature type="transmembrane region" description="Helical" evidence="2">
    <location>
        <begin position="20"/>
        <end position="47"/>
    </location>
</feature>
<keyword evidence="2" id="KW-1133">Transmembrane helix</keyword>
<organism evidence="3 4">
    <name type="scientific">Crucibulum laeve</name>
    <dbReference type="NCBI Taxonomy" id="68775"/>
    <lineage>
        <taxon>Eukaryota</taxon>
        <taxon>Fungi</taxon>
        <taxon>Dikarya</taxon>
        <taxon>Basidiomycota</taxon>
        <taxon>Agaricomycotina</taxon>
        <taxon>Agaricomycetes</taxon>
        <taxon>Agaricomycetidae</taxon>
        <taxon>Agaricales</taxon>
        <taxon>Agaricineae</taxon>
        <taxon>Nidulariaceae</taxon>
        <taxon>Crucibulum</taxon>
    </lineage>
</organism>
<dbReference type="AlphaFoldDB" id="A0A5C3LV96"/>
<evidence type="ECO:0000256" key="2">
    <source>
        <dbReference type="SAM" id="Phobius"/>
    </source>
</evidence>
<keyword evidence="2" id="KW-0472">Membrane</keyword>
<sequence>MSAMDGDVTTITDEQINFAGVLSLACTIPGTCVCFIVLVAYGVAACYPNARKTLDRVSFRLLLYTLIFNVLFGIAYALTPSSPTRGCDIGAFAVNTRTGTWSEWQKDGKILFGWDNNTKPFSQHSNYGVTSIWSNSRLVRTMLPPSERDRSEMNQCQNLDRNATSVVKFTQSRAIIRDPKYRKVILRIVMYPIISLLMNYSTVVLDLNTTIKGLHTRLGDVQSILLLEDFNLLVLDLILYGMRTLAYGLLAAADPSFISAVRKIRGLEDKRSTTRERISSIYFNSWRPAEASATTRNETDRHVNLELQESPQANNKERDLACDEEVRMIEHRHDPHAGLGSEEDIRRELERQL</sequence>
<dbReference type="EMBL" id="ML213610">
    <property type="protein sequence ID" value="TFK37109.1"/>
    <property type="molecule type" value="Genomic_DNA"/>
</dbReference>
<gene>
    <name evidence="3" type="ORF">BDQ12DRAFT_713730</name>
</gene>
<proteinExistence type="predicted"/>
<evidence type="ECO:0000313" key="3">
    <source>
        <dbReference type="EMBL" id="TFK37109.1"/>
    </source>
</evidence>